<proteinExistence type="inferred from homology"/>
<feature type="compositionally biased region" description="Basic and acidic residues" evidence="7">
    <location>
        <begin position="144"/>
        <end position="212"/>
    </location>
</feature>
<dbReference type="InterPro" id="IPR001179">
    <property type="entry name" value="PPIase_FKBP_dom"/>
</dbReference>
<keyword evidence="4 6" id="KW-0697">Rotamase</keyword>
<dbReference type="Pfam" id="PF17800">
    <property type="entry name" value="NPL"/>
    <property type="match status" value="1"/>
</dbReference>
<dbReference type="STRING" id="1754191.A0A1Y1V7J0"/>
<evidence type="ECO:0000256" key="4">
    <source>
        <dbReference type="ARBA" id="ARBA00023110"/>
    </source>
</evidence>
<sequence length="327" mass="36240">MFWGLKIMPGKTYTQKVEYPFKVTMACLGQEPILGRHCLYVRVENQDYMLCSLNFGQNEQQSLNLVFSPGEEIVFHSVGNGPIYLSGMYDVDDYDDDDDMDEDEEMYENEEEEDDDEEEDEEIDEEELKKLKADAKKTVAQPKKQTEKKAAAPAKEEKKPVEKKAAAPAKEEKKPVEKKAAAPAKEEKKPAEKKVAAPAKEEKKPEPAVEKAPKKKTLQNGLVIEDITVGTGARAKAGKRVGVRYIGKLAKNGKVFDKNTKGAVFKFNLGKGEVIKGWDLGVNGMNVGGVRRLTIPANLAYGSRGAPPDIPPNSTLIFEVKMMTVGK</sequence>
<comment type="catalytic activity">
    <reaction evidence="1 6">
        <text>[protein]-peptidylproline (omega=180) = [protein]-peptidylproline (omega=0)</text>
        <dbReference type="Rhea" id="RHEA:16237"/>
        <dbReference type="Rhea" id="RHEA-COMP:10747"/>
        <dbReference type="Rhea" id="RHEA-COMP:10748"/>
        <dbReference type="ChEBI" id="CHEBI:83833"/>
        <dbReference type="ChEBI" id="CHEBI:83834"/>
        <dbReference type="EC" id="5.2.1.8"/>
    </reaction>
</comment>
<protein>
    <recommendedName>
        <fullName evidence="3 6">peptidylprolyl isomerase</fullName>
        <ecNumber evidence="3 6">5.2.1.8</ecNumber>
    </recommendedName>
</protein>
<feature type="region of interest" description="Disordered" evidence="7">
    <location>
        <begin position="88"/>
        <end position="215"/>
    </location>
</feature>
<organism evidence="9 10">
    <name type="scientific">Piromyces finnis</name>
    <dbReference type="NCBI Taxonomy" id="1754191"/>
    <lineage>
        <taxon>Eukaryota</taxon>
        <taxon>Fungi</taxon>
        <taxon>Fungi incertae sedis</taxon>
        <taxon>Chytridiomycota</taxon>
        <taxon>Chytridiomycota incertae sedis</taxon>
        <taxon>Neocallimastigomycetes</taxon>
        <taxon>Neocallimastigales</taxon>
        <taxon>Neocallimastigaceae</taxon>
        <taxon>Piromyces</taxon>
    </lineage>
</organism>
<evidence type="ECO:0000256" key="5">
    <source>
        <dbReference type="ARBA" id="ARBA00023235"/>
    </source>
</evidence>
<evidence type="ECO:0000256" key="7">
    <source>
        <dbReference type="SAM" id="MobiDB-lite"/>
    </source>
</evidence>
<keyword evidence="10" id="KW-1185">Reference proteome</keyword>
<dbReference type="PIRSF" id="PIRSF001473">
    <property type="entry name" value="FK506-bp_FPR3"/>
    <property type="match status" value="1"/>
</dbReference>
<dbReference type="AlphaFoldDB" id="A0A1Y1V7J0"/>
<dbReference type="EC" id="5.2.1.8" evidence="3 6"/>
<feature type="compositionally biased region" description="Basic and acidic residues" evidence="7">
    <location>
        <begin position="127"/>
        <end position="137"/>
    </location>
</feature>
<dbReference type="InterPro" id="IPR041232">
    <property type="entry name" value="NPL"/>
</dbReference>
<evidence type="ECO:0000256" key="2">
    <source>
        <dbReference type="ARBA" id="ARBA00007838"/>
    </source>
</evidence>
<evidence type="ECO:0000259" key="8">
    <source>
        <dbReference type="PROSITE" id="PS50059"/>
    </source>
</evidence>
<dbReference type="SUPFAM" id="SSF54534">
    <property type="entry name" value="FKBP-like"/>
    <property type="match status" value="1"/>
</dbReference>
<evidence type="ECO:0000256" key="1">
    <source>
        <dbReference type="ARBA" id="ARBA00000971"/>
    </source>
</evidence>
<dbReference type="Gene3D" id="2.60.120.340">
    <property type="entry name" value="Nucleoplasmin core domain"/>
    <property type="match status" value="1"/>
</dbReference>
<evidence type="ECO:0000313" key="10">
    <source>
        <dbReference type="Proteomes" id="UP000193719"/>
    </source>
</evidence>
<dbReference type="Pfam" id="PF00254">
    <property type="entry name" value="FKBP_C"/>
    <property type="match status" value="1"/>
</dbReference>
<gene>
    <name evidence="9" type="ORF">BCR36DRAFT_329362</name>
</gene>
<name>A0A1Y1V7J0_9FUNG</name>
<feature type="domain" description="PPIase FKBP-type" evidence="8">
    <location>
        <begin position="238"/>
        <end position="326"/>
    </location>
</feature>
<comment type="caution">
    <text evidence="9">The sequence shown here is derived from an EMBL/GenBank/DDBJ whole genome shotgun (WGS) entry which is preliminary data.</text>
</comment>
<dbReference type="Gene3D" id="3.10.50.40">
    <property type="match status" value="1"/>
</dbReference>
<dbReference type="InterPro" id="IPR023566">
    <property type="entry name" value="PPIase_Fpr3/Fpr4-like"/>
</dbReference>
<dbReference type="PROSITE" id="PS50059">
    <property type="entry name" value="FKBP_PPIASE"/>
    <property type="match status" value="1"/>
</dbReference>
<feature type="compositionally biased region" description="Acidic residues" evidence="7">
    <location>
        <begin position="90"/>
        <end position="126"/>
    </location>
</feature>
<dbReference type="OrthoDB" id="1902587at2759"/>
<comment type="similarity">
    <text evidence="2">Belongs to the FKBP-type PPIase family. FKBP3/4 subfamily.</text>
</comment>
<reference evidence="9 10" key="2">
    <citation type="submission" date="2016-08" db="EMBL/GenBank/DDBJ databases">
        <title>Pervasive Adenine N6-methylation of Active Genes in Fungi.</title>
        <authorList>
            <consortium name="DOE Joint Genome Institute"/>
            <person name="Mondo S.J."/>
            <person name="Dannebaum R.O."/>
            <person name="Kuo R.C."/>
            <person name="Labutti K."/>
            <person name="Haridas S."/>
            <person name="Kuo A."/>
            <person name="Salamov A."/>
            <person name="Ahrendt S.R."/>
            <person name="Lipzen A."/>
            <person name="Sullivan W."/>
            <person name="Andreopoulos W.B."/>
            <person name="Clum A."/>
            <person name="Lindquist E."/>
            <person name="Daum C."/>
            <person name="Ramamoorthy G.K."/>
            <person name="Gryganskyi A."/>
            <person name="Culley D."/>
            <person name="Magnuson J.K."/>
            <person name="James T.Y."/>
            <person name="O'Malley M.A."/>
            <person name="Stajich J.E."/>
            <person name="Spatafora J.W."/>
            <person name="Visel A."/>
            <person name="Grigoriev I.V."/>
        </authorList>
    </citation>
    <scope>NUCLEOTIDE SEQUENCE [LARGE SCALE GENOMIC DNA]</scope>
    <source>
        <strain evidence="10">finn</strain>
    </source>
</reference>
<dbReference type="GO" id="GO:0005730">
    <property type="term" value="C:nucleolus"/>
    <property type="evidence" value="ECO:0007669"/>
    <property type="project" value="TreeGrafter"/>
</dbReference>
<dbReference type="InterPro" id="IPR046357">
    <property type="entry name" value="PPIase_dom_sf"/>
</dbReference>
<accession>A0A1Y1V7J0</accession>
<evidence type="ECO:0000256" key="6">
    <source>
        <dbReference type="PROSITE-ProRule" id="PRU00277"/>
    </source>
</evidence>
<evidence type="ECO:0000256" key="3">
    <source>
        <dbReference type="ARBA" id="ARBA00013194"/>
    </source>
</evidence>
<keyword evidence="5 6" id="KW-0413">Isomerase</keyword>
<dbReference type="Proteomes" id="UP000193719">
    <property type="component" value="Unassembled WGS sequence"/>
</dbReference>
<dbReference type="EMBL" id="MCFH01000027">
    <property type="protein sequence ID" value="ORX48376.1"/>
    <property type="molecule type" value="Genomic_DNA"/>
</dbReference>
<dbReference type="FunFam" id="3.10.50.40:FF:000006">
    <property type="entry name" value="Peptidyl-prolyl cis-trans isomerase"/>
    <property type="match status" value="1"/>
</dbReference>
<reference evidence="9 10" key="1">
    <citation type="submission" date="2016-08" db="EMBL/GenBank/DDBJ databases">
        <title>Genomes of anaerobic fungi encode conserved fungal cellulosomes for biomass hydrolysis.</title>
        <authorList>
            <consortium name="DOE Joint Genome Institute"/>
            <person name="Haitjema C.H."/>
            <person name="Gilmore S.P."/>
            <person name="Henske J.K."/>
            <person name="Solomon K.V."/>
            <person name="De Groot R."/>
            <person name="Kuo A."/>
            <person name="Mondo S.J."/>
            <person name="Salamov A.A."/>
            <person name="Labutti K."/>
            <person name="Zhao Z."/>
            <person name="Chiniquy J."/>
            <person name="Barry K."/>
            <person name="Brewer H.M."/>
            <person name="Purvine S.O."/>
            <person name="Wright A.T."/>
            <person name="Boxma B."/>
            <person name="Van Alen T."/>
            <person name="Hackstein J.H."/>
            <person name="Baker S.E."/>
            <person name="Grigoriev I.V."/>
            <person name="O'Malley M.A."/>
        </authorList>
    </citation>
    <scope>NUCLEOTIDE SEQUENCE [LARGE SCALE GENOMIC DNA]</scope>
    <source>
        <strain evidence="10">finn</strain>
    </source>
</reference>
<dbReference type="GO" id="GO:0000785">
    <property type="term" value="C:chromatin"/>
    <property type="evidence" value="ECO:0007669"/>
    <property type="project" value="TreeGrafter"/>
</dbReference>
<dbReference type="PANTHER" id="PTHR43811:SF19">
    <property type="entry name" value="39 KDA FK506-BINDING NUCLEAR PROTEIN"/>
    <property type="match status" value="1"/>
</dbReference>
<dbReference type="GO" id="GO:0003755">
    <property type="term" value="F:peptidyl-prolyl cis-trans isomerase activity"/>
    <property type="evidence" value="ECO:0007669"/>
    <property type="project" value="UniProtKB-KW"/>
</dbReference>
<dbReference type="PANTHER" id="PTHR43811">
    <property type="entry name" value="FKBP-TYPE PEPTIDYL-PROLYL CIS-TRANS ISOMERASE FKPA"/>
    <property type="match status" value="1"/>
</dbReference>
<evidence type="ECO:0000313" key="9">
    <source>
        <dbReference type="EMBL" id="ORX48376.1"/>
    </source>
</evidence>